<dbReference type="Proteomes" id="UP001176806">
    <property type="component" value="Unassembled WGS sequence"/>
</dbReference>
<gene>
    <name evidence="1" type="ORF">Q4Q40_18480</name>
</gene>
<reference evidence="1" key="1">
    <citation type="submission" date="2023-07" db="EMBL/GenBank/DDBJ databases">
        <title>Two novel species in the genus Flavivirga.</title>
        <authorList>
            <person name="Kwon K."/>
        </authorList>
    </citation>
    <scope>NUCLEOTIDE SEQUENCE</scope>
    <source>
        <strain evidence="1">KACC 14158</strain>
    </source>
</reference>
<name>A0ABT8WSQ7_9FLAO</name>
<keyword evidence="2" id="KW-1185">Reference proteome</keyword>
<evidence type="ECO:0000313" key="1">
    <source>
        <dbReference type="EMBL" id="MDO5976191.1"/>
    </source>
</evidence>
<organism evidence="1 2">
    <name type="scientific">Flavivirga jejuensis</name>
    <dbReference type="NCBI Taxonomy" id="870487"/>
    <lineage>
        <taxon>Bacteria</taxon>
        <taxon>Pseudomonadati</taxon>
        <taxon>Bacteroidota</taxon>
        <taxon>Flavobacteriia</taxon>
        <taxon>Flavobacteriales</taxon>
        <taxon>Flavobacteriaceae</taxon>
        <taxon>Flavivirga</taxon>
    </lineage>
</organism>
<accession>A0ABT8WSQ7</accession>
<evidence type="ECO:0000313" key="2">
    <source>
        <dbReference type="Proteomes" id="UP001176806"/>
    </source>
</evidence>
<comment type="caution">
    <text evidence="1">The sequence shown here is derived from an EMBL/GenBank/DDBJ whole genome shotgun (WGS) entry which is preliminary data.</text>
</comment>
<proteinExistence type="predicted"/>
<dbReference type="EMBL" id="JAUOEL010000007">
    <property type="protein sequence ID" value="MDO5976191.1"/>
    <property type="molecule type" value="Genomic_DNA"/>
</dbReference>
<dbReference type="RefSeq" id="WP_303303459.1">
    <property type="nucleotide sequence ID" value="NZ_BAABDA010000028.1"/>
</dbReference>
<protein>
    <submittedName>
        <fullName evidence="1">Uncharacterized protein</fullName>
    </submittedName>
</protein>
<sequence length="66" mass="7499">MESPINLKKLNLKIGDKRIKVNIDNSAEAAILEKEIPQGETAFLAYFDTEDGTLRNAFYIDIERVN</sequence>